<accession>A0A2G5CN92</accession>
<dbReference type="InterPro" id="IPR012340">
    <property type="entry name" value="NA-bd_OB-fold"/>
</dbReference>
<dbReference type="PANTHER" id="PTHR31472">
    <property type="entry name" value="OS05G0244600 PROTEIN"/>
    <property type="match status" value="1"/>
</dbReference>
<dbReference type="AlphaFoldDB" id="A0A2G5CN92"/>
<dbReference type="OrthoDB" id="2274046at2759"/>
<evidence type="ECO:0000313" key="4">
    <source>
        <dbReference type="Proteomes" id="UP000230069"/>
    </source>
</evidence>
<name>A0A2G5CN92_AQUCA</name>
<dbReference type="InParanoid" id="A0A2G5CN92"/>
<evidence type="ECO:0000259" key="2">
    <source>
        <dbReference type="Pfam" id="PF21473"/>
    </source>
</evidence>
<organism evidence="3 4">
    <name type="scientific">Aquilegia coerulea</name>
    <name type="common">Rocky mountain columbine</name>
    <dbReference type="NCBI Taxonomy" id="218851"/>
    <lineage>
        <taxon>Eukaryota</taxon>
        <taxon>Viridiplantae</taxon>
        <taxon>Streptophyta</taxon>
        <taxon>Embryophyta</taxon>
        <taxon>Tracheophyta</taxon>
        <taxon>Spermatophyta</taxon>
        <taxon>Magnoliopsida</taxon>
        <taxon>Ranunculales</taxon>
        <taxon>Ranunculaceae</taxon>
        <taxon>Thalictroideae</taxon>
        <taxon>Aquilegia</taxon>
    </lineage>
</organism>
<feature type="compositionally biased region" description="Polar residues" evidence="1">
    <location>
        <begin position="25"/>
        <end position="36"/>
    </location>
</feature>
<dbReference type="Proteomes" id="UP000230069">
    <property type="component" value="Unassembled WGS sequence"/>
</dbReference>
<reference evidence="3 4" key="1">
    <citation type="submission" date="2017-09" db="EMBL/GenBank/DDBJ databases">
        <title>WGS assembly of Aquilegia coerulea Goldsmith.</title>
        <authorList>
            <person name="Hodges S."/>
            <person name="Kramer E."/>
            <person name="Nordborg M."/>
            <person name="Tomkins J."/>
            <person name="Borevitz J."/>
            <person name="Derieg N."/>
            <person name="Yan J."/>
            <person name="Mihaltcheva S."/>
            <person name="Hayes R.D."/>
            <person name="Rokhsar D."/>
        </authorList>
    </citation>
    <scope>NUCLEOTIDE SEQUENCE [LARGE SCALE GENOMIC DNA]</scope>
    <source>
        <strain evidence="4">cv. Goldsmith</strain>
    </source>
</reference>
<dbReference type="EMBL" id="KZ305061">
    <property type="protein sequence ID" value="PIA32754.1"/>
    <property type="molecule type" value="Genomic_DNA"/>
</dbReference>
<dbReference type="SUPFAM" id="SSF50249">
    <property type="entry name" value="Nucleic acid-binding proteins"/>
    <property type="match status" value="1"/>
</dbReference>
<protein>
    <recommendedName>
        <fullName evidence="2">Single-stranded DNA binding protein Ssb-like OB fold domain-containing protein</fullName>
    </recommendedName>
</protein>
<gene>
    <name evidence="3" type="ORF">AQUCO_04400153v1</name>
</gene>
<dbReference type="Gene3D" id="2.40.50.140">
    <property type="entry name" value="Nucleic acid-binding proteins"/>
    <property type="match status" value="1"/>
</dbReference>
<dbReference type="STRING" id="218851.A0A2G5CN92"/>
<evidence type="ECO:0000313" key="3">
    <source>
        <dbReference type="EMBL" id="PIA32754.1"/>
    </source>
</evidence>
<evidence type="ECO:0000256" key="1">
    <source>
        <dbReference type="SAM" id="MobiDB-lite"/>
    </source>
</evidence>
<keyword evidence="4" id="KW-1185">Reference proteome</keyword>
<dbReference type="PANTHER" id="PTHR31472:SF5">
    <property type="entry name" value="OS05G0244600 PROTEIN"/>
    <property type="match status" value="1"/>
</dbReference>
<feature type="compositionally biased region" description="Basic and acidic residues" evidence="1">
    <location>
        <begin position="1"/>
        <end position="16"/>
    </location>
</feature>
<dbReference type="Pfam" id="PF21473">
    <property type="entry name" value="OB_Ssb-like"/>
    <property type="match status" value="1"/>
</dbReference>
<proteinExistence type="predicted"/>
<dbReference type="InterPro" id="IPR048970">
    <property type="entry name" value="OB_Ssb-like"/>
</dbReference>
<feature type="domain" description="Single-stranded DNA binding protein Ssb-like OB fold" evidence="2">
    <location>
        <begin position="69"/>
        <end position="166"/>
    </location>
</feature>
<feature type="region of interest" description="Disordered" evidence="1">
    <location>
        <begin position="1"/>
        <end position="36"/>
    </location>
</feature>
<sequence>MHEQQRQRESLLRYETGKSSSSSSNQQQEVLSNQIRSAEAGVRGDQLVDKMMNVEPDTNLIKVKKVNELRPGTNGFSITVKLVDCKIIKNATSRAVGGSRHGYGRGHGDQSPTAECLVGDETAMVVLTAMDKQGDLFKDLKPGTTIILHNATVELFQWSMRLLVDEREPNDGRIEISTRPASFSVKEDNNMSLIEWEELNLFEW</sequence>